<reference evidence="1" key="2">
    <citation type="journal article" date="2022" name="New Phytol.">
        <title>Evolutionary transition to the ectomycorrhizal habit in the genomes of a hyperdiverse lineage of mushroom-forming fungi.</title>
        <authorList>
            <person name="Looney B."/>
            <person name="Miyauchi S."/>
            <person name="Morin E."/>
            <person name="Drula E."/>
            <person name="Courty P.E."/>
            <person name="Kohler A."/>
            <person name="Kuo A."/>
            <person name="LaButti K."/>
            <person name="Pangilinan J."/>
            <person name="Lipzen A."/>
            <person name="Riley R."/>
            <person name="Andreopoulos W."/>
            <person name="He G."/>
            <person name="Johnson J."/>
            <person name="Nolan M."/>
            <person name="Tritt A."/>
            <person name="Barry K.W."/>
            <person name="Grigoriev I.V."/>
            <person name="Nagy L.G."/>
            <person name="Hibbett D."/>
            <person name="Henrissat B."/>
            <person name="Matheny P.B."/>
            <person name="Labbe J."/>
            <person name="Martin F.M."/>
        </authorList>
    </citation>
    <scope>NUCLEOTIDE SEQUENCE</scope>
    <source>
        <strain evidence="1">EC-137</strain>
    </source>
</reference>
<name>A0ACB8Q4N6_9AGAM</name>
<reference evidence="1" key="1">
    <citation type="submission" date="2021-02" db="EMBL/GenBank/DDBJ databases">
        <authorList>
            <consortium name="DOE Joint Genome Institute"/>
            <person name="Ahrendt S."/>
            <person name="Looney B.P."/>
            <person name="Miyauchi S."/>
            <person name="Morin E."/>
            <person name="Drula E."/>
            <person name="Courty P.E."/>
            <person name="Chicoki N."/>
            <person name="Fauchery L."/>
            <person name="Kohler A."/>
            <person name="Kuo A."/>
            <person name="Labutti K."/>
            <person name="Pangilinan J."/>
            <person name="Lipzen A."/>
            <person name="Riley R."/>
            <person name="Andreopoulos W."/>
            <person name="He G."/>
            <person name="Johnson J."/>
            <person name="Barry K.W."/>
            <person name="Grigoriev I.V."/>
            <person name="Nagy L."/>
            <person name="Hibbett D."/>
            <person name="Henrissat B."/>
            <person name="Matheny P.B."/>
            <person name="Labbe J."/>
            <person name="Martin F."/>
        </authorList>
    </citation>
    <scope>NUCLEOTIDE SEQUENCE</scope>
    <source>
        <strain evidence="1">EC-137</strain>
    </source>
</reference>
<dbReference type="EMBL" id="MU274335">
    <property type="protein sequence ID" value="KAI0026624.1"/>
    <property type="molecule type" value="Genomic_DNA"/>
</dbReference>
<evidence type="ECO:0000313" key="2">
    <source>
        <dbReference type="Proteomes" id="UP000814128"/>
    </source>
</evidence>
<gene>
    <name evidence="1" type="ORF">K488DRAFT_65668</name>
</gene>
<keyword evidence="2" id="KW-1185">Reference proteome</keyword>
<protein>
    <submittedName>
        <fullName evidence="1">Uncharacterized protein</fullName>
    </submittedName>
</protein>
<proteinExistence type="predicted"/>
<accession>A0ACB8Q4N6</accession>
<sequence>MPSLDSDHELDGHAADVIQAGKLTEISLHFPSDLPASIRCTIWPIVTELESDLHLTCMHSALSDVRHQLHLCLCLNRFKVKNVKGQRPNTCARVTQTAVDANIQATADCYIRHCEASLSLVGAGD</sequence>
<organism evidence="1 2">
    <name type="scientific">Vararia minispora EC-137</name>
    <dbReference type="NCBI Taxonomy" id="1314806"/>
    <lineage>
        <taxon>Eukaryota</taxon>
        <taxon>Fungi</taxon>
        <taxon>Dikarya</taxon>
        <taxon>Basidiomycota</taxon>
        <taxon>Agaricomycotina</taxon>
        <taxon>Agaricomycetes</taxon>
        <taxon>Russulales</taxon>
        <taxon>Lachnocladiaceae</taxon>
        <taxon>Vararia</taxon>
    </lineage>
</organism>
<dbReference type="Proteomes" id="UP000814128">
    <property type="component" value="Unassembled WGS sequence"/>
</dbReference>
<comment type="caution">
    <text evidence="1">The sequence shown here is derived from an EMBL/GenBank/DDBJ whole genome shotgun (WGS) entry which is preliminary data.</text>
</comment>
<evidence type="ECO:0000313" key="1">
    <source>
        <dbReference type="EMBL" id="KAI0026624.1"/>
    </source>
</evidence>